<organism evidence="2 3">
    <name type="scientific">Candidatus Nomurabacteria bacterium RIFCSPLOWO2_02_FULL_40_10</name>
    <dbReference type="NCBI Taxonomy" id="1801786"/>
    <lineage>
        <taxon>Bacteria</taxon>
        <taxon>Candidatus Nomuraibacteriota</taxon>
    </lineage>
</organism>
<accession>A0A1F6XVU7</accession>
<dbReference type="EMBL" id="MFVK01000041">
    <property type="protein sequence ID" value="OGI98128.1"/>
    <property type="molecule type" value="Genomic_DNA"/>
</dbReference>
<sequence>MADNTIDLLEIKIEKAKRELPLETVNAINAVDWKAVILGLREKKGYTFEQLGDLELETELALCGLTAPENYPRELENRMGISRAATDELANEMNDLVFKKIREELIKNTERKKVFAKKKEIKKEEKEMDILNRAGIEIIEKNNMLPEIPEADALANSKREEVLKKIEKPTPPTAPVKPAEVPTSIPIPLTLVKPATEVKEINPLLARKLSSSFQVGVVKTEHSLDNLTKTNAPNPANIKTKIPNTDPYREIPE</sequence>
<dbReference type="Proteomes" id="UP000176479">
    <property type="component" value="Unassembled WGS sequence"/>
</dbReference>
<reference evidence="2 3" key="1">
    <citation type="journal article" date="2016" name="Nat. Commun.">
        <title>Thousands of microbial genomes shed light on interconnected biogeochemical processes in an aquifer system.</title>
        <authorList>
            <person name="Anantharaman K."/>
            <person name="Brown C.T."/>
            <person name="Hug L.A."/>
            <person name="Sharon I."/>
            <person name="Castelle C.J."/>
            <person name="Probst A.J."/>
            <person name="Thomas B.C."/>
            <person name="Singh A."/>
            <person name="Wilkins M.J."/>
            <person name="Karaoz U."/>
            <person name="Brodie E.L."/>
            <person name="Williams K.H."/>
            <person name="Hubbard S.S."/>
            <person name="Banfield J.F."/>
        </authorList>
    </citation>
    <scope>NUCLEOTIDE SEQUENCE [LARGE SCALE GENOMIC DNA]</scope>
</reference>
<gene>
    <name evidence="2" type="ORF">A3H53_03105</name>
</gene>
<evidence type="ECO:0000313" key="2">
    <source>
        <dbReference type="EMBL" id="OGI98128.1"/>
    </source>
</evidence>
<name>A0A1F6XVU7_9BACT</name>
<dbReference type="AlphaFoldDB" id="A0A1F6XVU7"/>
<proteinExistence type="predicted"/>
<evidence type="ECO:0000313" key="3">
    <source>
        <dbReference type="Proteomes" id="UP000176479"/>
    </source>
</evidence>
<comment type="caution">
    <text evidence="2">The sequence shown here is derived from an EMBL/GenBank/DDBJ whole genome shotgun (WGS) entry which is preliminary data.</text>
</comment>
<protein>
    <submittedName>
        <fullName evidence="2">Uncharacterized protein</fullName>
    </submittedName>
</protein>
<feature type="region of interest" description="Disordered" evidence="1">
    <location>
        <begin position="226"/>
        <end position="253"/>
    </location>
</feature>
<evidence type="ECO:0000256" key="1">
    <source>
        <dbReference type="SAM" id="MobiDB-lite"/>
    </source>
</evidence>